<feature type="domain" description="PpiC" evidence="3">
    <location>
        <begin position="230"/>
        <end position="333"/>
    </location>
</feature>
<dbReference type="Pfam" id="PF00639">
    <property type="entry name" value="Rotamase"/>
    <property type="match status" value="2"/>
</dbReference>
<dbReference type="EMBL" id="QPJS01000001">
    <property type="protein sequence ID" value="RCX04858.1"/>
    <property type="molecule type" value="Genomic_DNA"/>
</dbReference>
<dbReference type="InterPro" id="IPR023058">
    <property type="entry name" value="PPIase_PpiC_CS"/>
</dbReference>
<evidence type="ECO:0000259" key="3">
    <source>
        <dbReference type="PROSITE" id="PS50198"/>
    </source>
</evidence>
<accession>A0A369A8W8</accession>
<dbReference type="RefSeq" id="WP_037360944.1">
    <property type="nucleotide sequence ID" value="NZ_BHZF01000001.1"/>
</dbReference>
<proteinExistence type="predicted"/>
<evidence type="ECO:0000313" key="5">
    <source>
        <dbReference type="Proteomes" id="UP000253517"/>
    </source>
</evidence>
<keyword evidence="5" id="KW-1185">Reference proteome</keyword>
<keyword evidence="1 4" id="KW-0413">Isomerase</keyword>
<feature type="signal peptide" evidence="2">
    <location>
        <begin position="1"/>
        <end position="21"/>
    </location>
</feature>
<dbReference type="PROSITE" id="PS01096">
    <property type="entry name" value="PPIC_PPIASE_1"/>
    <property type="match status" value="1"/>
</dbReference>
<comment type="caution">
    <text evidence="4">The sequence shown here is derived from an EMBL/GenBank/DDBJ whole genome shotgun (WGS) entry which is preliminary data.</text>
</comment>
<dbReference type="GO" id="GO:0003755">
    <property type="term" value="F:peptidyl-prolyl cis-trans isomerase activity"/>
    <property type="evidence" value="ECO:0007669"/>
    <property type="project" value="UniProtKB-KW"/>
</dbReference>
<dbReference type="PROSITE" id="PS50198">
    <property type="entry name" value="PPIC_PPIASE_2"/>
    <property type="match status" value="2"/>
</dbReference>
<organism evidence="4 5">
    <name type="scientific">Schleiferia thermophila</name>
    <dbReference type="NCBI Taxonomy" id="884107"/>
    <lineage>
        <taxon>Bacteria</taxon>
        <taxon>Pseudomonadati</taxon>
        <taxon>Bacteroidota</taxon>
        <taxon>Flavobacteriia</taxon>
        <taxon>Flavobacteriales</taxon>
        <taxon>Schleiferiaceae</taxon>
        <taxon>Schleiferia</taxon>
    </lineage>
</organism>
<evidence type="ECO:0000313" key="4">
    <source>
        <dbReference type="EMBL" id="RCX04858.1"/>
    </source>
</evidence>
<keyword evidence="1" id="KW-0697">Rotamase</keyword>
<dbReference type="InterPro" id="IPR046357">
    <property type="entry name" value="PPIase_dom_sf"/>
</dbReference>
<dbReference type="InterPro" id="IPR000297">
    <property type="entry name" value="PPIase_PpiC"/>
</dbReference>
<dbReference type="Gene3D" id="3.10.50.40">
    <property type="match status" value="2"/>
</dbReference>
<name>A0A369A8W8_9FLAO</name>
<dbReference type="SUPFAM" id="SSF54534">
    <property type="entry name" value="FKBP-like"/>
    <property type="match status" value="2"/>
</dbReference>
<evidence type="ECO:0000256" key="1">
    <source>
        <dbReference type="PROSITE-ProRule" id="PRU00278"/>
    </source>
</evidence>
<evidence type="ECO:0000256" key="2">
    <source>
        <dbReference type="SAM" id="SignalP"/>
    </source>
</evidence>
<dbReference type="Proteomes" id="UP000253517">
    <property type="component" value="Unassembled WGS sequence"/>
</dbReference>
<reference evidence="4 5" key="1">
    <citation type="submission" date="2018-07" db="EMBL/GenBank/DDBJ databases">
        <title>Genomic Encyclopedia of Type Strains, Phase IV (KMG-IV): sequencing the most valuable type-strain genomes for metagenomic binning, comparative biology and taxonomic classification.</title>
        <authorList>
            <person name="Goeker M."/>
        </authorList>
    </citation>
    <scope>NUCLEOTIDE SEQUENCE [LARGE SCALE GENOMIC DNA]</scope>
    <source>
        <strain evidence="4 5">DSM 21410</strain>
    </source>
</reference>
<gene>
    <name evidence="4" type="ORF">DES35_101128</name>
</gene>
<keyword evidence="2" id="KW-0732">Signal</keyword>
<feature type="chain" id="PRO_5016810001" evidence="2">
    <location>
        <begin position="22"/>
        <end position="655"/>
    </location>
</feature>
<dbReference type="AlphaFoldDB" id="A0A369A8W8"/>
<dbReference type="PANTHER" id="PTHR47245:SF2">
    <property type="entry name" value="PEPTIDYL-PROLYL CIS-TRANS ISOMERASE HP_0175-RELATED"/>
    <property type="match status" value="1"/>
</dbReference>
<dbReference type="PANTHER" id="PTHR47245">
    <property type="entry name" value="PEPTIDYLPROLYL ISOMERASE"/>
    <property type="match status" value="1"/>
</dbReference>
<feature type="domain" description="PpiC" evidence="3">
    <location>
        <begin position="122"/>
        <end position="225"/>
    </location>
</feature>
<sequence>MIRNAIAAIALFVTLSLPTFAQQKTGVLFTIDDEPVYADEFLAIYRKNKEIGQQLDPKSPQEYLQMYIDFKLKVKEARTQGLDTLESFKNEFNNYRASLARPYFIDNTVKEALVNEAYNRMLKDVRAGHIMLELPQNPGPSDTLRVYNEILKIRQDILSGKITFEEAARKFSKDTYSANNGGDLGFFTVFNMVYPFETAAYNTPVGELSMPIRTQFGYHLVKKYEERPARGQVEVAHIMVGVPPNADSATVFEAEKKIFEIFEKIKSFEPFDALARQYSDDKSSARNGGKLPPFGINVMVKEFEEKAFSLTIPSTYTEPFRTPYGFHIIQLIKRYPIPQFEEARAELEAKVQRDGRGNLSREAVLQKLKEEYNYQEYPKNINAIAKYLKPAYLKNEWTPENYEKKMKKPVFTFAGKSFTQADLIDFMLLNQAQDAKSETLEREVWKNFHRFVETYILSYEDSRLEEKYPDFRYLVNEYRDGILLFEIMEREVWGKALKDTTGLRDFFEKHRQFYQWNERMQATIVKVTTDQTANQVERELKRKTPVDTIANRFNRVNPLEITVEKGPFEKGTNEIADIVWGRKGLYRMPDKQDGRTVFVLIEGYIPPGPKKLEETRGLVITDYQNHLEKEWLSSLRTKYTVTVHQEVFDTISREL</sequence>
<dbReference type="InterPro" id="IPR050245">
    <property type="entry name" value="PrsA_foldase"/>
</dbReference>
<protein>
    <submittedName>
        <fullName evidence="4">Peptidyl-prolyl cis-trans isomerase SurA</fullName>
    </submittedName>
</protein>